<reference evidence="1" key="1">
    <citation type="thesis" date="2020" institute="ProQuest LLC" country="789 East Eisenhower Parkway, Ann Arbor, MI, USA">
        <title>Comparative Genomics and Chromosome Evolution.</title>
        <authorList>
            <person name="Mudd A.B."/>
        </authorList>
    </citation>
    <scope>NUCLEOTIDE SEQUENCE</scope>
    <source>
        <strain evidence="1">Female2</strain>
        <tissue evidence="1">Blood</tissue>
    </source>
</reference>
<proteinExistence type="predicted"/>
<comment type="caution">
    <text evidence="1">The sequence shown here is derived from an EMBL/GenBank/DDBJ whole genome shotgun (WGS) entry which is preliminary data.</text>
</comment>
<protein>
    <submittedName>
        <fullName evidence="1">Uncharacterized protein</fullName>
    </submittedName>
</protein>
<dbReference type="Proteomes" id="UP000812440">
    <property type="component" value="Chromosome 2"/>
</dbReference>
<evidence type="ECO:0000313" key="2">
    <source>
        <dbReference type="Proteomes" id="UP000812440"/>
    </source>
</evidence>
<organism evidence="1 2">
    <name type="scientific">Hymenochirus boettgeri</name>
    <name type="common">Congo dwarf clawed frog</name>
    <dbReference type="NCBI Taxonomy" id="247094"/>
    <lineage>
        <taxon>Eukaryota</taxon>
        <taxon>Metazoa</taxon>
        <taxon>Chordata</taxon>
        <taxon>Craniata</taxon>
        <taxon>Vertebrata</taxon>
        <taxon>Euteleostomi</taxon>
        <taxon>Amphibia</taxon>
        <taxon>Batrachia</taxon>
        <taxon>Anura</taxon>
        <taxon>Pipoidea</taxon>
        <taxon>Pipidae</taxon>
        <taxon>Pipinae</taxon>
        <taxon>Hymenochirus</taxon>
    </lineage>
</organism>
<sequence length="78" mass="8538">MSRCAIVLSSNAEAEAGSRGLMCFSYLPLYTSPTVFCNCECCFAVINLFAVSVAVSFRCHLQPVNLFSIPLVFQGNMF</sequence>
<accession>A0A8T2K5F8</accession>
<keyword evidence="2" id="KW-1185">Reference proteome</keyword>
<evidence type="ECO:0000313" key="1">
    <source>
        <dbReference type="EMBL" id="KAG8450870.1"/>
    </source>
</evidence>
<gene>
    <name evidence="1" type="ORF">GDO86_003221</name>
</gene>
<dbReference type="EMBL" id="JAACNH010000002">
    <property type="protein sequence ID" value="KAG8450870.1"/>
    <property type="molecule type" value="Genomic_DNA"/>
</dbReference>
<dbReference type="AlphaFoldDB" id="A0A8T2K5F8"/>
<name>A0A8T2K5F8_9PIPI</name>